<dbReference type="GO" id="GO:0016788">
    <property type="term" value="F:hydrolase activity, acting on ester bonds"/>
    <property type="evidence" value="ECO:0007669"/>
    <property type="project" value="InterPro"/>
</dbReference>
<evidence type="ECO:0000313" key="4">
    <source>
        <dbReference type="Proteomes" id="UP001140949"/>
    </source>
</evidence>
<name>A0AAX6I880_IRIPA</name>
<protein>
    <submittedName>
        <fullName evidence="3">GDSL esterase/lipase-like</fullName>
    </submittedName>
</protein>
<dbReference type="Pfam" id="PF00657">
    <property type="entry name" value="Lipase_GDSL"/>
    <property type="match status" value="1"/>
</dbReference>
<dbReference type="PANTHER" id="PTHR22835:SF117">
    <property type="entry name" value="GDSL-LIKE LIPASE_ACYLHYDROLASE"/>
    <property type="match status" value="1"/>
</dbReference>
<comment type="caution">
    <text evidence="3">The sequence shown here is derived from an EMBL/GenBank/DDBJ whole genome shotgun (WGS) entry which is preliminary data.</text>
</comment>
<dbReference type="InterPro" id="IPR036514">
    <property type="entry name" value="SGNH_hydro_sf"/>
</dbReference>
<dbReference type="Proteomes" id="UP001140949">
    <property type="component" value="Unassembled WGS sequence"/>
</dbReference>
<organism evidence="3 4">
    <name type="scientific">Iris pallida</name>
    <name type="common">Sweet iris</name>
    <dbReference type="NCBI Taxonomy" id="29817"/>
    <lineage>
        <taxon>Eukaryota</taxon>
        <taxon>Viridiplantae</taxon>
        <taxon>Streptophyta</taxon>
        <taxon>Embryophyta</taxon>
        <taxon>Tracheophyta</taxon>
        <taxon>Spermatophyta</taxon>
        <taxon>Magnoliopsida</taxon>
        <taxon>Liliopsida</taxon>
        <taxon>Asparagales</taxon>
        <taxon>Iridaceae</taxon>
        <taxon>Iridoideae</taxon>
        <taxon>Irideae</taxon>
        <taxon>Iris</taxon>
    </lineage>
</organism>
<dbReference type="AlphaFoldDB" id="A0AAX6I880"/>
<sequence>MPKEEYFSQALYTFDIGQNDMAAAIDAARSRHVPAESFIPDTMREFTRVVKSVYEAGGRYFWIHNTGPLGCLPYILLAVKLAPSELDPVGCGAPYNRLAQRFNEMLNETVVGLRRDLPLGRFTYVDVYSAKYMLLSQAEKFGFEHPLETCCGYGGGTYNFDFDVRCGATSDVNGTEVLLGKPCANPSKRIVWDGVHYTEAANRWVFDRIAAGEFSDPPNSPSTACQGKSV</sequence>
<evidence type="ECO:0000256" key="2">
    <source>
        <dbReference type="ARBA" id="ARBA00023180"/>
    </source>
</evidence>
<comment type="similarity">
    <text evidence="1">Belongs to the 'GDSL' lipolytic enzyme family.</text>
</comment>
<reference evidence="3" key="1">
    <citation type="journal article" date="2023" name="GigaByte">
        <title>Genome assembly of the bearded iris, Iris pallida Lam.</title>
        <authorList>
            <person name="Bruccoleri R.E."/>
            <person name="Oakeley E.J."/>
            <person name="Faust A.M.E."/>
            <person name="Altorfer M."/>
            <person name="Dessus-Babus S."/>
            <person name="Burckhardt D."/>
            <person name="Oertli M."/>
            <person name="Naumann U."/>
            <person name="Petersen F."/>
            <person name="Wong J."/>
        </authorList>
    </citation>
    <scope>NUCLEOTIDE SEQUENCE</scope>
    <source>
        <strain evidence="3">GSM-AAB239-AS_SAM_17_03QT</strain>
    </source>
</reference>
<accession>A0AAX6I880</accession>
<dbReference type="EMBL" id="JANAVB010003598">
    <property type="protein sequence ID" value="KAJ6849429.1"/>
    <property type="molecule type" value="Genomic_DNA"/>
</dbReference>
<keyword evidence="4" id="KW-1185">Reference proteome</keyword>
<keyword evidence="2" id="KW-0325">Glycoprotein</keyword>
<gene>
    <name evidence="3" type="ORF">M6B38_270585</name>
</gene>
<dbReference type="InterPro" id="IPR001087">
    <property type="entry name" value="GDSL"/>
</dbReference>
<dbReference type="Gene3D" id="3.40.50.1110">
    <property type="entry name" value="SGNH hydrolase"/>
    <property type="match status" value="1"/>
</dbReference>
<proteinExistence type="inferred from homology"/>
<reference evidence="3" key="2">
    <citation type="submission" date="2023-04" db="EMBL/GenBank/DDBJ databases">
        <authorList>
            <person name="Bruccoleri R.E."/>
            <person name="Oakeley E.J."/>
            <person name="Faust A.-M."/>
            <person name="Dessus-Babus S."/>
            <person name="Altorfer M."/>
            <person name="Burckhardt D."/>
            <person name="Oertli M."/>
            <person name="Naumann U."/>
            <person name="Petersen F."/>
            <person name="Wong J."/>
        </authorList>
    </citation>
    <scope>NUCLEOTIDE SEQUENCE</scope>
    <source>
        <strain evidence="3">GSM-AAB239-AS_SAM_17_03QT</strain>
        <tissue evidence="3">Leaf</tissue>
    </source>
</reference>
<evidence type="ECO:0000256" key="1">
    <source>
        <dbReference type="ARBA" id="ARBA00008668"/>
    </source>
</evidence>
<evidence type="ECO:0000313" key="3">
    <source>
        <dbReference type="EMBL" id="KAJ6849429.1"/>
    </source>
</evidence>
<dbReference type="PANTHER" id="PTHR22835">
    <property type="entry name" value="ZINC FINGER FYVE DOMAIN CONTAINING PROTEIN"/>
    <property type="match status" value="1"/>
</dbReference>